<name>A0A3A8FBN7_9GAMM</name>
<organism evidence="3 4">
    <name type="scientific">Acinetobacter rongchengensis</name>
    <dbReference type="NCBI Taxonomy" id="2419601"/>
    <lineage>
        <taxon>Bacteria</taxon>
        <taxon>Pseudomonadati</taxon>
        <taxon>Pseudomonadota</taxon>
        <taxon>Gammaproteobacteria</taxon>
        <taxon>Moraxellales</taxon>
        <taxon>Moraxellaceae</taxon>
        <taxon>Acinetobacter</taxon>
    </lineage>
</organism>
<feature type="chain" id="PRO_5017443119" description="Chalcone isomerase domain-containing protein" evidence="1">
    <location>
        <begin position="27"/>
        <end position="166"/>
    </location>
</feature>
<keyword evidence="1" id="KW-0732">Signal</keyword>
<dbReference type="EMBL" id="RAXT01000004">
    <property type="protein sequence ID" value="RKG39774.1"/>
    <property type="molecule type" value="Genomic_DNA"/>
</dbReference>
<dbReference type="Proteomes" id="UP000280405">
    <property type="component" value="Unassembled WGS sequence"/>
</dbReference>
<dbReference type="RefSeq" id="WP_120383044.1">
    <property type="nucleotide sequence ID" value="NZ_RAXT01000004.1"/>
</dbReference>
<dbReference type="AlphaFoldDB" id="A0A3A8FBN7"/>
<accession>A0A3A8FBN7</accession>
<evidence type="ECO:0000313" key="4">
    <source>
        <dbReference type="Proteomes" id="UP000280405"/>
    </source>
</evidence>
<sequence>MGITFQKLAISTALLILGSITSWAQAQTLNKCGHGPLMVGQKQVGVASYYAQNCAQRWQDQNIQMDFSYTQNIPEWAFKRAATHLLKRNVKDSQIVTIFNPITDLYRPVKTGDLYRLKYIHATQALSLSLNQQILGQLQHPLAQQYFNIWLGPQPFNAKLKQQLLN</sequence>
<keyword evidence="4" id="KW-1185">Reference proteome</keyword>
<dbReference type="InterPro" id="IPR016087">
    <property type="entry name" value="Chalcone_isomerase"/>
</dbReference>
<evidence type="ECO:0000259" key="2">
    <source>
        <dbReference type="Pfam" id="PF16036"/>
    </source>
</evidence>
<gene>
    <name evidence="3" type="ORF">D7V20_04010</name>
</gene>
<protein>
    <recommendedName>
        <fullName evidence="2">Chalcone isomerase domain-containing protein</fullName>
    </recommendedName>
</protein>
<evidence type="ECO:0000313" key="3">
    <source>
        <dbReference type="EMBL" id="RKG39774.1"/>
    </source>
</evidence>
<proteinExistence type="predicted"/>
<dbReference type="Pfam" id="PF16036">
    <property type="entry name" value="Chalcone_3"/>
    <property type="match status" value="1"/>
</dbReference>
<evidence type="ECO:0000256" key="1">
    <source>
        <dbReference type="SAM" id="SignalP"/>
    </source>
</evidence>
<reference evidence="3 4" key="1">
    <citation type="submission" date="2018-09" db="EMBL/GenBank/DDBJ databases">
        <title>The draft genome of Acinetobacter spp. strains.</title>
        <authorList>
            <person name="Qin J."/>
            <person name="Feng Y."/>
            <person name="Zong Z."/>
        </authorList>
    </citation>
    <scope>NUCLEOTIDE SEQUENCE [LARGE SCALE GENOMIC DNA]</scope>
    <source>
        <strain evidence="3 4">WCHAc060115</strain>
    </source>
</reference>
<feature type="domain" description="Chalcone isomerase" evidence="2">
    <location>
        <begin position="59"/>
        <end position="165"/>
    </location>
</feature>
<dbReference type="OrthoDB" id="270742at2"/>
<comment type="caution">
    <text evidence="3">The sequence shown here is derived from an EMBL/GenBank/DDBJ whole genome shotgun (WGS) entry which is preliminary data.</text>
</comment>
<feature type="signal peptide" evidence="1">
    <location>
        <begin position="1"/>
        <end position="26"/>
    </location>
</feature>